<comment type="caution">
    <text evidence="1">The sequence shown here is derived from an EMBL/GenBank/DDBJ whole genome shotgun (WGS) entry which is preliminary data.</text>
</comment>
<dbReference type="EMBL" id="PGOL01003923">
    <property type="protein sequence ID" value="PKI39017.1"/>
    <property type="molecule type" value="Genomic_DNA"/>
</dbReference>
<sequence>MATTDPAGSCLDPTGQFSGRMSPRWLPDGILMQGKANGYRLLTEPRRWLWWLFGSRVIRLTCTALQRSRETEHVQESDPTGQCRVGRRHGVSRWNFEARSTAPDS</sequence>
<gene>
    <name evidence="1" type="ORF">CRG98_040583</name>
</gene>
<evidence type="ECO:0000313" key="2">
    <source>
        <dbReference type="Proteomes" id="UP000233551"/>
    </source>
</evidence>
<protein>
    <submittedName>
        <fullName evidence="1">Uncharacterized protein</fullName>
    </submittedName>
</protein>
<keyword evidence="2" id="KW-1185">Reference proteome</keyword>
<organism evidence="1 2">
    <name type="scientific">Punica granatum</name>
    <name type="common">Pomegranate</name>
    <dbReference type="NCBI Taxonomy" id="22663"/>
    <lineage>
        <taxon>Eukaryota</taxon>
        <taxon>Viridiplantae</taxon>
        <taxon>Streptophyta</taxon>
        <taxon>Embryophyta</taxon>
        <taxon>Tracheophyta</taxon>
        <taxon>Spermatophyta</taxon>
        <taxon>Magnoliopsida</taxon>
        <taxon>eudicotyledons</taxon>
        <taxon>Gunneridae</taxon>
        <taxon>Pentapetalae</taxon>
        <taxon>rosids</taxon>
        <taxon>malvids</taxon>
        <taxon>Myrtales</taxon>
        <taxon>Lythraceae</taxon>
        <taxon>Punica</taxon>
    </lineage>
</organism>
<evidence type="ECO:0000313" key="1">
    <source>
        <dbReference type="EMBL" id="PKI39017.1"/>
    </source>
</evidence>
<dbReference type="Proteomes" id="UP000233551">
    <property type="component" value="Unassembled WGS sequence"/>
</dbReference>
<name>A0A2I0I4Y3_PUNGR</name>
<proteinExistence type="predicted"/>
<accession>A0A2I0I4Y3</accession>
<dbReference type="AlphaFoldDB" id="A0A2I0I4Y3"/>
<reference evidence="1 2" key="1">
    <citation type="submission" date="2017-11" db="EMBL/GenBank/DDBJ databases">
        <title>De-novo sequencing of pomegranate (Punica granatum L.) genome.</title>
        <authorList>
            <person name="Akparov Z."/>
            <person name="Amiraslanov A."/>
            <person name="Hajiyeva S."/>
            <person name="Abbasov M."/>
            <person name="Kaur K."/>
            <person name="Hamwieh A."/>
            <person name="Solovyev V."/>
            <person name="Salamov A."/>
            <person name="Braich B."/>
            <person name="Kosarev P."/>
            <person name="Mahmoud A."/>
            <person name="Hajiyev E."/>
            <person name="Babayeva S."/>
            <person name="Izzatullayeva V."/>
            <person name="Mammadov A."/>
            <person name="Mammadov A."/>
            <person name="Sharifova S."/>
            <person name="Ojaghi J."/>
            <person name="Eynullazada K."/>
            <person name="Bayramov B."/>
            <person name="Abdulazimova A."/>
            <person name="Shahmuradov I."/>
        </authorList>
    </citation>
    <scope>NUCLEOTIDE SEQUENCE [LARGE SCALE GENOMIC DNA]</scope>
    <source>
        <strain evidence="2">cv. AG2017</strain>
        <tissue evidence="1">Leaf</tissue>
    </source>
</reference>